<feature type="domain" description="Reverse transcriptase" evidence="1">
    <location>
        <begin position="1"/>
        <end position="100"/>
    </location>
</feature>
<protein>
    <submittedName>
        <fullName evidence="2">Ribonuclease H protein At1g65750 family</fullName>
    </submittedName>
</protein>
<evidence type="ECO:0000313" key="2">
    <source>
        <dbReference type="EMBL" id="KYP48155.1"/>
    </source>
</evidence>
<proteinExistence type="predicted"/>
<dbReference type="Pfam" id="PF13966">
    <property type="entry name" value="zf-RVT"/>
    <property type="match status" value="1"/>
</dbReference>
<keyword evidence="3" id="KW-1185">Reference proteome</keyword>
<dbReference type="PANTHER" id="PTHR33116">
    <property type="entry name" value="REVERSE TRANSCRIPTASE ZINC-BINDING DOMAIN-CONTAINING PROTEIN-RELATED-RELATED"/>
    <property type="match status" value="1"/>
</dbReference>
<dbReference type="InterPro" id="IPR000477">
    <property type="entry name" value="RT_dom"/>
</dbReference>
<dbReference type="PANTHER" id="PTHR33116:SF78">
    <property type="entry name" value="OS12G0587133 PROTEIN"/>
    <property type="match status" value="1"/>
</dbReference>
<organism evidence="2 3">
    <name type="scientific">Cajanus cajan</name>
    <name type="common">Pigeon pea</name>
    <name type="synonym">Cajanus indicus</name>
    <dbReference type="NCBI Taxonomy" id="3821"/>
    <lineage>
        <taxon>Eukaryota</taxon>
        <taxon>Viridiplantae</taxon>
        <taxon>Streptophyta</taxon>
        <taxon>Embryophyta</taxon>
        <taxon>Tracheophyta</taxon>
        <taxon>Spermatophyta</taxon>
        <taxon>Magnoliopsida</taxon>
        <taxon>eudicotyledons</taxon>
        <taxon>Gunneridae</taxon>
        <taxon>Pentapetalae</taxon>
        <taxon>rosids</taxon>
        <taxon>fabids</taxon>
        <taxon>Fabales</taxon>
        <taxon>Fabaceae</taxon>
        <taxon>Papilionoideae</taxon>
        <taxon>50 kb inversion clade</taxon>
        <taxon>NPAAA clade</taxon>
        <taxon>indigoferoid/millettioid clade</taxon>
        <taxon>Phaseoleae</taxon>
        <taxon>Cajanus</taxon>
    </lineage>
</organism>
<evidence type="ECO:0000259" key="1">
    <source>
        <dbReference type="PROSITE" id="PS50878"/>
    </source>
</evidence>
<dbReference type="Proteomes" id="UP000075243">
    <property type="component" value="Unassembled WGS sequence"/>
</dbReference>
<accession>A0A151S011</accession>
<dbReference type="OMA" id="ACYGWAN"/>
<dbReference type="Gramene" id="C.cajan_33406.t">
    <property type="protein sequence ID" value="C.cajan_33406.t"/>
    <property type="gene ID" value="C.cajan_33406"/>
</dbReference>
<dbReference type="EMBL" id="KQ483507">
    <property type="protein sequence ID" value="KYP48155.1"/>
    <property type="molecule type" value="Genomic_DNA"/>
</dbReference>
<dbReference type="AlphaFoldDB" id="A0A151S011"/>
<reference evidence="2" key="1">
    <citation type="journal article" date="2012" name="Nat. Biotechnol.">
        <title>Draft genome sequence of pigeonpea (Cajanus cajan), an orphan legume crop of resource-poor farmers.</title>
        <authorList>
            <person name="Varshney R.K."/>
            <person name="Chen W."/>
            <person name="Li Y."/>
            <person name="Bharti A.K."/>
            <person name="Saxena R.K."/>
            <person name="Schlueter J.A."/>
            <person name="Donoghue M.T."/>
            <person name="Azam S."/>
            <person name="Fan G."/>
            <person name="Whaley A.M."/>
            <person name="Farmer A.D."/>
            <person name="Sheridan J."/>
            <person name="Iwata A."/>
            <person name="Tuteja R."/>
            <person name="Penmetsa R.V."/>
            <person name="Wu W."/>
            <person name="Upadhyaya H.D."/>
            <person name="Yang S.P."/>
            <person name="Shah T."/>
            <person name="Saxena K.B."/>
            <person name="Michael T."/>
            <person name="McCombie W.R."/>
            <person name="Yang B."/>
            <person name="Zhang G."/>
            <person name="Yang H."/>
            <person name="Wang J."/>
            <person name="Spillane C."/>
            <person name="Cook D.R."/>
            <person name="May G.D."/>
            <person name="Xu X."/>
            <person name="Jackson S.A."/>
        </authorList>
    </citation>
    <scope>NUCLEOTIDE SEQUENCE [LARGE SCALE GENOMIC DNA]</scope>
</reference>
<sequence>MRSAIRKNLYSSYYTGSNRVEVNLLQFADDTIFFGEASLSNVITIKAILRCFELVSGLKVNFHKSRCGAIGTDQNVLVRFATLLNCKIMDMPFNYLGLPIGANPRKLATWNPVKKKLARWKNKFLSLAGRACLINSVLSSLPLFYLSFFRIPKKVHLQLVRLQWNFLWGHMRDHKKVAWISWDRVCRSKNQGGLGIKDIILFNESLLGKWRWNLFHDSNSLWVKLLESKYGGWRNLVEGEDKRSHSYWWKDLRRVCGSNNEQQWFDNMMTWKLMDGERIKFWEDKWLGNISLANKFPRLYVNSLQNHWTIKNMGTWSGTLWIWDLKWRRRWLRRDDTQLQELESLLREVSLDNMHQDFWVWDPGQDEKYTVNSAYKEKLSWKYGRDEIPVLKQLWKLKIPPKAATLIWRLYQKGMPTVDNLTKRNIGVSFEDQLCRFCKGTQETSHHLFFVCNTIDTLWKACYGWANLSTVLPSNTEQHFMQLPCSISFGKVAKGWKILWCAVVYNIWLVRNNIIFRQERLDIEHLQQKIKYTTWSWLKMDKAFTFSYAQWEADPGTCLTSFG</sequence>
<dbReference type="InterPro" id="IPR026960">
    <property type="entry name" value="RVT-Znf"/>
</dbReference>
<name>A0A151S011_CAJCA</name>
<dbReference type="PROSITE" id="PS50878">
    <property type="entry name" value="RT_POL"/>
    <property type="match status" value="1"/>
</dbReference>
<evidence type="ECO:0000313" key="3">
    <source>
        <dbReference type="Proteomes" id="UP000075243"/>
    </source>
</evidence>
<gene>
    <name evidence="2" type="ORF">KK1_030157</name>
</gene>
<dbReference type="STRING" id="3821.A0A151S011"/>